<dbReference type="PROSITE" id="PS50297">
    <property type="entry name" value="ANK_REP_REGION"/>
    <property type="match status" value="2"/>
</dbReference>
<dbReference type="InterPro" id="IPR011009">
    <property type="entry name" value="Kinase-like_dom_sf"/>
</dbReference>
<dbReference type="PROSITE" id="PS50020">
    <property type="entry name" value="WW_DOMAIN_2"/>
    <property type="match status" value="1"/>
</dbReference>
<dbReference type="PANTHER" id="PTHR24198">
    <property type="entry name" value="ANKYRIN REPEAT AND PROTEIN KINASE DOMAIN-CONTAINING PROTEIN"/>
    <property type="match status" value="1"/>
</dbReference>
<feature type="repeat" description="ANK" evidence="3">
    <location>
        <begin position="622"/>
        <end position="654"/>
    </location>
</feature>
<keyword evidence="2 3" id="KW-0040">ANK repeat</keyword>
<dbReference type="Gene3D" id="1.10.510.10">
    <property type="entry name" value="Transferase(Phosphotransferase) domain 1"/>
    <property type="match status" value="1"/>
</dbReference>
<dbReference type="Pfam" id="PF00397">
    <property type="entry name" value="WW"/>
    <property type="match status" value="1"/>
</dbReference>
<reference evidence="6 7" key="1">
    <citation type="submission" date="2018-06" db="EMBL/GenBank/DDBJ databases">
        <title>Fusarium incarnatum-equiseti species complex species 28.</title>
        <authorList>
            <person name="Gardiner D.M."/>
        </authorList>
    </citation>
    <scope>NUCLEOTIDE SEQUENCE [LARGE SCALE GENOMIC DNA]</scope>
    <source>
        <strain evidence="6 7">FIESC_28</strain>
    </source>
</reference>
<dbReference type="SMART" id="SM00220">
    <property type="entry name" value="S_TKc"/>
    <property type="match status" value="1"/>
</dbReference>
<sequence length="1359" mass="150117">MPELSSIVRGDPSDDDAALVTSIADLTLGEQESLFSERTTPDVFSFFVLAIQFEIPHYDLPVGQFASVTGGKVPQSVFLGHGISSNVSVLQIEKDVSPDCPAELRKHENICRLLFVGWDGNSIVPALGLELATYNTLEDSLQQLRSYGTIERKTNLTIDIALGLHIIHSLGLTHGDVKPGNIILCQHPSRGIVAKISDFSGVAPASTYASARFTTGTPVWQSPEVVLGEMNIDWQLADTYSFGIVIATIWCPSGWIPQGGSFLETRIRYCMTPDDKAKVVLLHKLYPDDHPESPLRLAMNSVSLLGDGLPSLPLALLFTSSLPCQPSSRLSIMDLLLLLREQGNGRLSGLTDLPDTAMYDPSYWENRPIPGLLAIQPSYMYRSRPFKEKMLQTLLAIGNDIKARVSPIIARDVDENFTGSEEALYDYVRAEEGRSRSQLWTQPELQMLAPIALNIALSYLLGLGTVVVESIAIEWLALAAQSHEGNAQYWFCPLEESTGSRVQTTVPRRLWNTHAVLAGYRSNLSCLQASDPELATIAGSMAQKMAWGRSEPQIIRIEPYLERIMSPIYADQAVVDLEVEARFGSEMVGERALHVASAIGRLDLVKYLVIEAKADINVTNFRNETPIFYATRANNPEIATFLLDHGAQVGHISTEGLSIAHCLSMMDDHDAAGLLPRYLDRGASLGEVALDTLAERTDRMSLGAGIPLMWAVFKNRPILFEEILKSHSRPELQISPADYCGLLTLLCSLNHDKMLKLAVQLYPSSVNQSLGVADTPNTLQLQTRFLMAGTNAVEMDLVLEEPFQGMTPENYTRLLLKAMDADKRLLLDRRYLHRANFKQAKERTCSFLLEHGADPIQRTRHDEPQSTALSHAVCTGDTEAFRLFITHLKEGGVELLPILSNAESFGGYNALQRAIYSDSRHIFLILVDEYPALLELRGSASRGALQSAVTQEWPGYCEELLRRGASIYDRARDRSTPFTWALMRNPTLNGAKTVMEMMAVGADMDRLLGPDQENGFTAFAKLVHALTVYKMDFGFDRLEYVVQRYGKPAFIANSQTGNSLITHLLMTKPPLSDTGAISTQTAMLRYIIQLFPEKVNAVESTMNGTALHLASGLGNIACVEILLESGADVDIETLSPRREHGITALGLAVHRMHDPPPRTVRELGARETATFRKNTELIIAALVQKGAKTAGKGASMALVLRVNNALEKGHTSIHVSILDSSSSEASVIDADNEWSRRLPWEGQGPAPYETRDDGQTMVEHVYDDGLLHVMPESSYNSLESLLGAISPEMRSKGYVEMRDPTPDQYARGVEMSIGVLKTIWHQGGNLPSGWEIRQDEQSGRIYFVDHNRRETSWDPPVVD</sequence>
<protein>
    <recommendedName>
        <fullName evidence="8">Protein kinase domain-containing protein</fullName>
    </recommendedName>
</protein>
<dbReference type="PROSITE" id="PS01159">
    <property type="entry name" value="WW_DOMAIN_1"/>
    <property type="match status" value="1"/>
</dbReference>
<comment type="caution">
    <text evidence="6">The sequence shown here is derived from an EMBL/GenBank/DDBJ whole genome shotgun (WGS) entry which is preliminary data.</text>
</comment>
<dbReference type="InterPro" id="IPR036770">
    <property type="entry name" value="Ankyrin_rpt-contain_sf"/>
</dbReference>
<gene>
    <name evidence="6" type="ORF">FIESC28_04460</name>
</gene>
<dbReference type="PROSITE" id="PS00108">
    <property type="entry name" value="PROTEIN_KINASE_ST"/>
    <property type="match status" value="1"/>
</dbReference>
<feature type="domain" description="WW" evidence="5">
    <location>
        <begin position="1324"/>
        <end position="1358"/>
    </location>
</feature>
<dbReference type="InterPro" id="IPR008271">
    <property type="entry name" value="Ser/Thr_kinase_AS"/>
</dbReference>
<dbReference type="PROSITE" id="PS50011">
    <property type="entry name" value="PROTEIN_KINASE_DOM"/>
    <property type="match status" value="1"/>
</dbReference>
<dbReference type="InterPro" id="IPR036020">
    <property type="entry name" value="WW_dom_sf"/>
</dbReference>
<dbReference type="GeneID" id="41993903"/>
<dbReference type="InterPro" id="IPR000719">
    <property type="entry name" value="Prot_kinase_dom"/>
</dbReference>
<proteinExistence type="predicted"/>
<feature type="repeat" description="ANK" evidence="3">
    <location>
        <begin position="1102"/>
        <end position="1134"/>
    </location>
</feature>
<evidence type="ECO:0000256" key="1">
    <source>
        <dbReference type="ARBA" id="ARBA00022737"/>
    </source>
</evidence>
<dbReference type="PROSITE" id="PS50088">
    <property type="entry name" value="ANK_REPEAT"/>
    <property type="match status" value="3"/>
</dbReference>
<dbReference type="Gene3D" id="1.25.40.20">
    <property type="entry name" value="Ankyrin repeat-containing domain"/>
    <property type="match status" value="3"/>
</dbReference>
<dbReference type="CDD" id="cd00201">
    <property type="entry name" value="WW"/>
    <property type="match status" value="1"/>
</dbReference>
<dbReference type="InterPro" id="IPR001202">
    <property type="entry name" value="WW_dom"/>
</dbReference>
<dbReference type="InterPro" id="IPR002110">
    <property type="entry name" value="Ankyrin_rpt"/>
</dbReference>
<evidence type="ECO:0000259" key="4">
    <source>
        <dbReference type="PROSITE" id="PS50011"/>
    </source>
</evidence>
<dbReference type="PANTHER" id="PTHR24198:SF165">
    <property type="entry name" value="ANKYRIN REPEAT-CONTAINING PROTEIN-RELATED"/>
    <property type="match status" value="1"/>
</dbReference>
<dbReference type="Pfam" id="PF00069">
    <property type="entry name" value="Pkinase"/>
    <property type="match status" value="1"/>
</dbReference>
<dbReference type="GO" id="GO:0004672">
    <property type="term" value="F:protein kinase activity"/>
    <property type="evidence" value="ECO:0007669"/>
    <property type="project" value="InterPro"/>
</dbReference>
<dbReference type="RefSeq" id="XP_031017339.1">
    <property type="nucleotide sequence ID" value="XM_031158607.1"/>
</dbReference>
<dbReference type="GO" id="GO:0005524">
    <property type="term" value="F:ATP binding"/>
    <property type="evidence" value="ECO:0007669"/>
    <property type="project" value="InterPro"/>
</dbReference>
<dbReference type="SUPFAM" id="SSF51045">
    <property type="entry name" value="WW domain"/>
    <property type="match status" value="1"/>
</dbReference>
<feature type="repeat" description="ANK" evidence="3">
    <location>
        <begin position="588"/>
        <end position="621"/>
    </location>
</feature>
<keyword evidence="7" id="KW-1185">Reference proteome</keyword>
<dbReference type="Pfam" id="PF12796">
    <property type="entry name" value="Ank_2"/>
    <property type="match status" value="1"/>
</dbReference>
<evidence type="ECO:0008006" key="8">
    <source>
        <dbReference type="Google" id="ProtNLM"/>
    </source>
</evidence>
<dbReference type="OrthoDB" id="4062651at2759"/>
<feature type="domain" description="Protein kinase" evidence="4">
    <location>
        <begin position="54"/>
        <end position="347"/>
    </location>
</feature>
<dbReference type="SUPFAM" id="SSF56112">
    <property type="entry name" value="Protein kinase-like (PK-like)"/>
    <property type="match status" value="1"/>
</dbReference>
<keyword evidence="1" id="KW-0677">Repeat</keyword>
<organism evidence="6 7">
    <name type="scientific">Fusarium coffeatum</name>
    <dbReference type="NCBI Taxonomy" id="231269"/>
    <lineage>
        <taxon>Eukaryota</taxon>
        <taxon>Fungi</taxon>
        <taxon>Dikarya</taxon>
        <taxon>Ascomycota</taxon>
        <taxon>Pezizomycotina</taxon>
        <taxon>Sordariomycetes</taxon>
        <taxon>Hypocreomycetidae</taxon>
        <taxon>Hypocreales</taxon>
        <taxon>Nectriaceae</taxon>
        <taxon>Fusarium</taxon>
        <taxon>Fusarium incarnatum-equiseti species complex</taxon>
    </lineage>
</organism>
<dbReference type="Pfam" id="PF00023">
    <property type="entry name" value="Ank"/>
    <property type="match status" value="1"/>
</dbReference>
<dbReference type="SMART" id="SM00248">
    <property type="entry name" value="ANK"/>
    <property type="match status" value="7"/>
</dbReference>
<dbReference type="EMBL" id="QKXC01000087">
    <property type="protein sequence ID" value="RBR22519.1"/>
    <property type="molecule type" value="Genomic_DNA"/>
</dbReference>
<evidence type="ECO:0000256" key="3">
    <source>
        <dbReference type="PROSITE-ProRule" id="PRU00023"/>
    </source>
</evidence>
<evidence type="ECO:0000313" key="6">
    <source>
        <dbReference type="EMBL" id="RBR22519.1"/>
    </source>
</evidence>
<dbReference type="Proteomes" id="UP000253153">
    <property type="component" value="Unassembled WGS sequence"/>
</dbReference>
<evidence type="ECO:0000256" key="2">
    <source>
        <dbReference type="ARBA" id="ARBA00023043"/>
    </source>
</evidence>
<evidence type="ECO:0000259" key="5">
    <source>
        <dbReference type="PROSITE" id="PS50020"/>
    </source>
</evidence>
<name>A0A366RZL9_9HYPO</name>
<accession>A0A366RZL9</accession>
<dbReference type="Gene3D" id="2.20.70.10">
    <property type="match status" value="1"/>
</dbReference>
<evidence type="ECO:0000313" key="7">
    <source>
        <dbReference type="Proteomes" id="UP000253153"/>
    </source>
</evidence>
<dbReference type="SMART" id="SM00456">
    <property type="entry name" value="WW"/>
    <property type="match status" value="1"/>
</dbReference>
<dbReference type="SUPFAM" id="SSF48403">
    <property type="entry name" value="Ankyrin repeat"/>
    <property type="match status" value="1"/>
</dbReference>